<dbReference type="Proteomes" id="UP000192276">
    <property type="component" value="Unassembled WGS sequence"/>
</dbReference>
<organism evidence="2 3">
    <name type="scientific">Niastella populi</name>
    <dbReference type="NCBI Taxonomy" id="550983"/>
    <lineage>
        <taxon>Bacteria</taxon>
        <taxon>Pseudomonadati</taxon>
        <taxon>Bacteroidota</taxon>
        <taxon>Chitinophagia</taxon>
        <taxon>Chitinophagales</taxon>
        <taxon>Chitinophagaceae</taxon>
        <taxon>Niastella</taxon>
    </lineage>
</organism>
<protein>
    <recommendedName>
        <fullName evidence="4">DUF4199 domain-containing protein</fullName>
    </recommendedName>
</protein>
<dbReference type="AlphaFoldDB" id="A0A1V9FDA9"/>
<proteinExistence type="predicted"/>
<evidence type="ECO:0000313" key="3">
    <source>
        <dbReference type="Proteomes" id="UP000192276"/>
    </source>
</evidence>
<feature type="transmembrane region" description="Helical" evidence="1">
    <location>
        <begin position="77"/>
        <end position="97"/>
    </location>
</feature>
<evidence type="ECO:0000256" key="1">
    <source>
        <dbReference type="SAM" id="Phobius"/>
    </source>
</evidence>
<dbReference type="OrthoDB" id="672019at2"/>
<dbReference type="RefSeq" id="WP_081169036.1">
    <property type="nucleotide sequence ID" value="NZ_LWBP01000201.1"/>
</dbReference>
<keyword evidence="1" id="KW-0812">Transmembrane</keyword>
<evidence type="ECO:0000313" key="2">
    <source>
        <dbReference type="EMBL" id="OQP56282.1"/>
    </source>
</evidence>
<dbReference type="EMBL" id="LWBP01000201">
    <property type="protein sequence ID" value="OQP56282.1"/>
    <property type="molecule type" value="Genomic_DNA"/>
</dbReference>
<feature type="transmembrane region" description="Helical" evidence="1">
    <location>
        <begin position="35"/>
        <end position="56"/>
    </location>
</feature>
<dbReference type="STRING" id="550983.A4R26_26335"/>
<feature type="transmembrane region" description="Helical" evidence="1">
    <location>
        <begin position="12"/>
        <end position="29"/>
    </location>
</feature>
<sequence length="154" mass="16842">MTLKAFYRKYSIWAAVLNTVGIVLFLVYNQYENNWLIYVGNMLFVAVVLTGVIRGYHRVHDTASLRSSSMMGIKITIYGILLAVVMAAVVLVINSMFQGLNDGSNPPQSGRGDVLFHIFSNTIGSNAVLGALASVLGATVVKKNQKNEHGKTLY</sequence>
<keyword evidence="1" id="KW-0472">Membrane</keyword>
<keyword evidence="3" id="KW-1185">Reference proteome</keyword>
<keyword evidence="1" id="KW-1133">Transmembrane helix</keyword>
<gene>
    <name evidence="2" type="ORF">A4R26_26335</name>
</gene>
<feature type="transmembrane region" description="Helical" evidence="1">
    <location>
        <begin position="117"/>
        <end position="141"/>
    </location>
</feature>
<comment type="caution">
    <text evidence="2">The sequence shown here is derived from an EMBL/GenBank/DDBJ whole genome shotgun (WGS) entry which is preliminary data.</text>
</comment>
<evidence type="ECO:0008006" key="4">
    <source>
        <dbReference type="Google" id="ProtNLM"/>
    </source>
</evidence>
<name>A0A1V9FDA9_9BACT</name>
<reference evidence="3" key="1">
    <citation type="submission" date="2016-04" db="EMBL/GenBank/DDBJ databases">
        <authorList>
            <person name="Chen L."/>
            <person name="Zhuang W."/>
            <person name="Wang G."/>
        </authorList>
    </citation>
    <scope>NUCLEOTIDE SEQUENCE [LARGE SCALE GENOMIC DNA]</scope>
    <source>
        <strain evidence="3">208</strain>
    </source>
</reference>
<accession>A0A1V9FDA9</accession>